<dbReference type="EMBL" id="FLUL01000001">
    <property type="protein sequence ID" value="SBV93421.1"/>
    <property type="molecule type" value="Genomic_DNA"/>
</dbReference>
<name>A0A212J1V5_9BACT</name>
<keyword evidence="1" id="KW-0812">Transmembrane</keyword>
<dbReference type="RefSeq" id="WP_296946886.1">
    <property type="nucleotide sequence ID" value="NZ_LT599021.1"/>
</dbReference>
<evidence type="ECO:0000259" key="2">
    <source>
        <dbReference type="Pfam" id="PF13387"/>
    </source>
</evidence>
<gene>
    <name evidence="4" type="ORF">KL86DYS2_10538</name>
</gene>
<protein>
    <submittedName>
        <fullName evidence="4">Uncharacterized protein</fullName>
    </submittedName>
</protein>
<dbReference type="Pfam" id="PF13387">
    <property type="entry name" value="Lnb_N"/>
    <property type="match status" value="1"/>
</dbReference>
<dbReference type="AlphaFoldDB" id="A0A212J1V5"/>
<dbReference type="InterPro" id="IPR025178">
    <property type="entry name" value="Lnb_N"/>
</dbReference>
<evidence type="ECO:0000313" key="4">
    <source>
        <dbReference type="EMBL" id="SBV93421.1"/>
    </source>
</evidence>
<dbReference type="Pfam" id="PF25221">
    <property type="entry name" value="5TMH_Lnb"/>
    <property type="match status" value="1"/>
</dbReference>
<organism evidence="4">
    <name type="scientific">uncultured Dysgonomonas sp</name>
    <dbReference type="NCBI Taxonomy" id="206096"/>
    <lineage>
        <taxon>Bacteria</taxon>
        <taxon>Pseudomonadati</taxon>
        <taxon>Bacteroidota</taxon>
        <taxon>Bacteroidia</taxon>
        <taxon>Bacteroidales</taxon>
        <taxon>Dysgonomonadaceae</taxon>
        <taxon>Dysgonomonas</taxon>
        <taxon>environmental samples</taxon>
    </lineage>
</organism>
<keyword evidence="1" id="KW-0472">Membrane</keyword>
<feature type="transmembrane region" description="Helical" evidence="1">
    <location>
        <begin position="351"/>
        <end position="372"/>
    </location>
</feature>
<feature type="transmembrane region" description="Helical" evidence="1">
    <location>
        <begin position="296"/>
        <end position="316"/>
    </location>
</feature>
<evidence type="ECO:0000259" key="3">
    <source>
        <dbReference type="Pfam" id="PF25221"/>
    </source>
</evidence>
<keyword evidence="1" id="KW-1133">Transmembrane helix</keyword>
<feature type="transmembrane region" description="Helical" evidence="1">
    <location>
        <begin position="378"/>
        <end position="396"/>
    </location>
</feature>
<dbReference type="InterPro" id="IPR057436">
    <property type="entry name" value="5TMH_Lnb"/>
</dbReference>
<feature type="transmembrane region" description="Helical" evidence="1">
    <location>
        <begin position="328"/>
        <end position="344"/>
    </location>
</feature>
<evidence type="ECO:0000256" key="1">
    <source>
        <dbReference type="SAM" id="Phobius"/>
    </source>
</evidence>
<reference evidence="4" key="1">
    <citation type="submission" date="2016-04" db="EMBL/GenBank/DDBJ databases">
        <authorList>
            <person name="Evans L.H."/>
            <person name="Alamgir A."/>
            <person name="Owens N."/>
            <person name="Weber N.D."/>
            <person name="Virtaneva K."/>
            <person name="Barbian K."/>
            <person name="Babar A."/>
            <person name="Rosenke K."/>
        </authorList>
    </citation>
    <scope>NUCLEOTIDE SEQUENCE</scope>
    <source>
        <strain evidence="4">86-2</strain>
    </source>
</reference>
<feature type="domain" description="Lnb N-terminal periplasmic" evidence="2">
    <location>
        <begin position="34"/>
        <end position="185"/>
    </location>
</feature>
<sequence length="413" mass="48007">MRNLFFIVFLIIASFSQGLRSQQNTFRSPITLSDTAQISLLTSSAWEKEIYALFGHTAIRVCDTTQHLDVVFNYGLFDFNSDNFIYRFVKGETYYMVGSIPFKYYIEEYGQRGVGVTEQVYNLTLKEKQEIFDALVQNSIPENREYLYNFFYDNCATRPRDIVEKYVQGEIEYTLTDKQQTYRDLVWECVGIQPWTKFGIGIIIGADADKVITDKQKDFLPAYLMKANEGAHIRNTDGTYRNFILKEQQLLTPQELVSSESHIQPLYTGCILLLITTLLSFLVYKKRWFTLGRIYDTLLFIVAGIGGCVIFFLMFFSIHPCVNPNWNIVWLNPLQLIVACLFFVKSLSKFISCYHFINFVALLAFLLAWCLIPQQLEIAFIPFILSLCIRSGMNILQLKKLKKRADYSLPRRK</sequence>
<feature type="domain" description="Lnb-like transmembrane" evidence="3">
    <location>
        <begin position="260"/>
        <end position="400"/>
    </location>
</feature>
<proteinExistence type="predicted"/>
<feature type="transmembrane region" description="Helical" evidence="1">
    <location>
        <begin position="266"/>
        <end position="284"/>
    </location>
</feature>
<accession>A0A212J1V5</accession>